<dbReference type="GO" id="GO:0016491">
    <property type="term" value="F:oxidoreductase activity"/>
    <property type="evidence" value="ECO:0007669"/>
    <property type="project" value="InterPro"/>
</dbReference>
<dbReference type="PANTHER" id="PTHR43775:SF51">
    <property type="entry name" value="INACTIVE PHENOLPHTHIOCEROL SYNTHESIS POLYKETIDE SYNTHASE TYPE I PKS1-RELATED"/>
    <property type="match status" value="1"/>
</dbReference>
<feature type="domain" description="Ketosynthase family 3 (KS3)" evidence="12">
    <location>
        <begin position="3832"/>
        <end position="4258"/>
    </location>
</feature>
<keyword evidence="8" id="KW-0012">Acyltransferase</keyword>
<evidence type="ECO:0000313" key="15">
    <source>
        <dbReference type="Proteomes" id="UP000262882"/>
    </source>
</evidence>
<dbReference type="SUPFAM" id="SSF47336">
    <property type="entry name" value="ACP-like"/>
    <property type="match status" value="2"/>
</dbReference>
<comment type="caution">
    <text evidence="14">The sequence shown here is derived from an EMBL/GenBank/DDBJ whole genome shotgun (WGS) entry which is preliminary data.</text>
</comment>
<dbReference type="GO" id="GO:0006633">
    <property type="term" value="P:fatty acid biosynthetic process"/>
    <property type="evidence" value="ECO:0007669"/>
    <property type="project" value="InterPro"/>
</dbReference>
<dbReference type="RefSeq" id="WP_117405113.1">
    <property type="nucleotide sequence ID" value="NZ_QVNQ01000017.1"/>
</dbReference>
<dbReference type="Pfam" id="PF08659">
    <property type="entry name" value="KR"/>
    <property type="match status" value="2"/>
</dbReference>
<dbReference type="Gene3D" id="3.90.180.10">
    <property type="entry name" value="Medium-chain alcohol dehydrogenases, catalytic domain"/>
    <property type="match status" value="1"/>
</dbReference>
<dbReference type="InterPro" id="IPR049551">
    <property type="entry name" value="PKS_DH_C"/>
</dbReference>
<dbReference type="GO" id="GO:0031177">
    <property type="term" value="F:phosphopantetheine binding"/>
    <property type="evidence" value="ECO:0007669"/>
    <property type="project" value="InterPro"/>
</dbReference>
<feature type="active site" description="Proton acceptor; for dehydratase activity" evidence="9">
    <location>
        <position position="2696"/>
    </location>
</feature>
<organism evidence="14 15">
    <name type="scientific">Actinomadura spongiicola</name>
    <dbReference type="NCBI Taxonomy" id="2303421"/>
    <lineage>
        <taxon>Bacteria</taxon>
        <taxon>Bacillati</taxon>
        <taxon>Actinomycetota</taxon>
        <taxon>Actinomycetes</taxon>
        <taxon>Streptosporangiales</taxon>
        <taxon>Thermomonosporaceae</taxon>
        <taxon>Actinomadura</taxon>
    </lineage>
</organism>
<dbReference type="Gene3D" id="1.10.1200.10">
    <property type="entry name" value="ACP-like"/>
    <property type="match status" value="2"/>
</dbReference>
<dbReference type="InterPro" id="IPR020807">
    <property type="entry name" value="PKS_DH"/>
</dbReference>
<feature type="region of interest" description="C-terminal hotdog fold" evidence="9">
    <location>
        <begin position="1064"/>
        <end position="1205"/>
    </location>
</feature>
<evidence type="ECO:0000256" key="7">
    <source>
        <dbReference type="ARBA" id="ARBA00023268"/>
    </source>
</evidence>
<dbReference type="InterPro" id="IPR001227">
    <property type="entry name" value="Ac_transferase_dom_sf"/>
</dbReference>
<dbReference type="Gene3D" id="3.40.47.10">
    <property type="match status" value="3"/>
</dbReference>
<dbReference type="InterPro" id="IPR036291">
    <property type="entry name" value="NAD(P)-bd_dom_sf"/>
</dbReference>
<dbReference type="Gene3D" id="3.40.50.720">
    <property type="entry name" value="NAD(P)-binding Rossmann-like Domain"/>
    <property type="match status" value="2"/>
</dbReference>
<dbReference type="FunFam" id="3.40.366.10:FF:000002">
    <property type="entry name" value="Probable polyketide synthase 2"/>
    <property type="match status" value="2"/>
</dbReference>
<dbReference type="PROSITE" id="PS52019">
    <property type="entry name" value="PKS_MFAS_DH"/>
    <property type="match status" value="2"/>
</dbReference>
<dbReference type="SMART" id="SM00829">
    <property type="entry name" value="PKS_ER"/>
    <property type="match status" value="1"/>
</dbReference>
<protein>
    <submittedName>
        <fullName evidence="14">SDR family NAD(P)-dependent oxidoreductase</fullName>
    </submittedName>
</protein>
<evidence type="ECO:0000259" key="11">
    <source>
        <dbReference type="PROSITE" id="PS50075"/>
    </source>
</evidence>
<dbReference type="GO" id="GO:0004315">
    <property type="term" value="F:3-oxoacyl-[acyl-carrier-protein] synthase activity"/>
    <property type="evidence" value="ECO:0007669"/>
    <property type="project" value="InterPro"/>
</dbReference>
<keyword evidence="7" id="KW-0511">Multifunctional enzyme</keyword>
<evidence type="ECO:0000256" key="5">
    <source>
        <dbReference type="ARBA" id="ARBA00022679"/>
    </source>
</evidence>
<feature type="domain" description="PKS/mFAS DH" evidence="13">
    <location>
        <begin position="2664"/>
        <end position="2942"/>
    </location>
</feature>
<dbReference type="InterPro" id="IPR014030">
    <property type="entry name" value="Ketoacyl_synth_N"/>
</dbReference>
<dbReference type="InterPro" id="IPR016036">
    <property type="entry name" value="Malonyl_transacylase_ACP-bd"/>
</dbReference>
<dbReference type="InterPro" id="IPR036736">
    <property type="entry name" value="ACP-like_sf"/>
</dbReference>
<dbReference type="InterPro" id="IPR013154">
    <property type="entry name" value="ADH-like_N"/>
</dbReference>
<feature type="active site" description="Proton donor; for dehydratase activity" evidence="9">
    <location>
        <position position="1123"/>
    </location>
</feature>
<dbReference type="SMART" id="SM00825">
    <property type="entry name" value="PKS_KS"/>
    <property type="match status" value="3"/>
</dbReference>
<sequence>MPDSDGQLVQALRASLKENERLRRTNRRLTEAAGEPIAIVGTGCRFPGGVRSAEDLWRLVDAGGDAIGGFPVNRGWDLDELYDPDPERAGRSYVNTGGFLYDADEFDPAFFGVSPREALAMDPQQRLLLETAWEALEGAGLVPDELRGSRTGVFTGVMYDDYASRLAPPPEEFEGYLGTGSAGSVASGRLSYTFGFEGPAVTVDTACSSSLVAAHLAVQALRNGECDMALAGGVTVMATPGVFIEFSRQRGLAPDGRCKAFSADADGLGWAEGVGLLVLERLSDAERNGHDVLAVIRGSAVNQDGASHGLTAPNGPSQERVIRQALANARLTPADVDAVEAHGTGTALGDPIEAQALINTYGRQRPGDRPLWLGSIKSNIGHTQAAAGAAGIIKMIMALRHGTLPSTLHVDRPTSHVDWTQGTVELLTRATPWPATGRPRRAAVSSFGISGTNAHLILEQPPAPEPAEPAAGPAADVSVPWVLSARTEPALRAQAARLLELSGENPVDVAYSLAATRTRFDHRAAVVGGGGVDFADALRALSEGDVPAGCVTGTAVGGRTVFVFPGQGSQWTGMAVDLLDSSPVFLDHMTRCAEALAPHVDWSLLDVLRGVPGTPPADRVDVVQPALWAIMVSLAGLWRSYGVRPDAVIGHSQGEIAAACVAGALSLEDAAKVVALRSRAITAIAGTGAMASIPLPVERVRELLGDADGAVHVAAVNGPSSTVVAGDVEPVHRLVDACKDDGLRARVIDVDYASHTPHIEPLRDELLELLDGIEPRAAEVAFYSTLTGDRFDTTGLDADYWYRNLRGTVRFHEATQALIAHGHGVFIETGPHPVMTAAISGALEDAESPGVALGSLRRDEGTLERFHTSLLEAHVHGVDVDLGRFFEGLNPRRVALPTYPFQRRPYWLRGPELTADLGAAGLVPAGHPVLGAVVELGDGQGRVLSGRLSRHAQPWLSDHAVAGTALFPGTGFVELALRAGDQVGCDLVDDLTLEAPLVLPPTGAVAVQVIVTPAGEDGQYSVAVYSRPSGAVDEPWTRHATGVLAEGGPADDPSAPASWPPPGARAVDLADVYPRLADLGYGYGPVFQGLRGAWRGDDSLYAEVRLGGDAEPGLFGIHPALFDAALHTLALDAAGSGAGESGGRLDLPFAWSGVRLHATGATTLRVRLTATGAGVYELAATDPDGAPVLTAEGLALRPVDPRRLTAPASPLHAVRWTEVTAPAAHGAATAVLGDDDLGLGGPVHAGLDDLRAAMDDGAEVPEIVLLPWTPDVGEPGEPGDLAEAVRSSAARLLGIVQDWLDDDRFATARLVVVTSGAVATGADEDVRALTAAPAWGLVRSAQTEHPGRIALLDVDGIDGAGRALIPAAVASDEPQLAVRAGTLLAPRLARVADEPGGDGPALDPDGTVLVTGGTGALGGVVARHLVTRHGARHVLLTSRSGPDSDGAGDLVAELTALGADVTVAACDAADRDALAAVLEGRRLTAVVHAAGVLDDSVVTAMTEEQLTAVLRPKVDAAWNLHHLTRGHDLAAFVLFSSLSGTIGGSGQANYAAANTFLDALAHHRRALGLPGTSLAWGLWSNATGMTAHLDRADLARVRRTGVTALAPEEGLALFDAALAAARPHVVPVRLDHAALRGQAAAGALPTVLRDLVRASTRGVAGAGGNSGAWAERLAALPEPDRRDAAVDLVRTQVATVLGHATSDTIDTTRALKELGFDSLTAVELRNRLGAATGLRLPATLVFDHPTITALADHLLSHVPGDAAARPAEAVPVAATATDEPIAIVGIGCRFPGGAGTPEELWDLLAAGSDAIGAFPTGRGWDPDLFDPEPGRPGKTYVGTGGFLYDADEFDPEFFGISPREAVAMDPQQRLMLETAWEALERAGIDPGTLHGSPTGVFTGVMYHDYGGASAGSVASGRVAYTLGLEGPAVSVDTACSSSLVAVHLACQALRLGECTMALAGGVTVLAAPTGFIEVSQQRGLAPDGRCKSFGAGADGTGLSEGAGVLVLEPLSRAREAGHPVFAVIRGSAVNQDGASNGLTAPNGPAQEKVIRRALANAGLSGGDVDAVEAHGTGTALGDPIEAHALLATYGRDRTPDRPLWLGSIKSNIGHAQAAAGIGGMIKMIMAMRAGVLPRTLHAGEPSPHIDWSSGALALLQDARPWPENGHPRRAGVSSFGISGTNAHLILEQAPADDTTDDTAGGEAPAQGADAPAVLAWPVSAKTDAALRAQAERLVAFTDADPDLDPADVGFSLATTRAAFAERAVVVAGDRAGLRAGLTSLAEGEPAPGLVRGTAGDGRTVFVFPGQGSQWTGMALELLDSSPVFRERMAACAEALAPYIDWSLEGVLRGEPDAPSLERIDVVQPTLFAIMVSLAAVWRSVGVRPDAVVGHSQGEIAAAHVAGALTLDDAARIIAVRSRALTRLAGRGAMLSVSLPADEVLPRLEPWRDRIAVAAANGPRSVAVSGDPEAVDALAAALEADGVRVRKILATATAGHSPQVEELRDELLTGLATVTPVTSDLPFYSTVTGEALDTAALDADYWYRNIRDTVHFAPATGALLETGHRLFIEVSPHPVLATSVQDNLDDADRPGAAVGSLRRDEGGWDRFLTSVAEAYAHGAHVDWAALLPGARRVDLPTYAFQRGSYWQTTPGLGDVSSAGLEAAEHPLLGAVVGVADDDGLLITGRLSARTHPWVAHHAAFGTVLLPGTAFVEMAVQAGDRVGCELLEDLTLEAPLVLAGDAAVQLQVAVGAPDGAGRRPVTIHSRPHDPQDPGGLPWTRHATGSLAPADTETPEDPGPAWPPPGASPVETDGAYERLAAAGYEYGPAFQGLRRAWRLGDDLYGEVELPDAVSGAGFVLHPALLDAALHPLVLSVLARLGDGQVGLPFAWSGVRLHATGATALRVRISPAGPDTFRLTVADGTGAPVATIESLVTRMVSANRLAAPSPAADRPLYRLGWTGLPTAPAPSAADQWAILGAGAGMVPGAAEHPDLAALTSAVADGGSPVPDVVAVRCPVPSGGGDVADAAREVTHRALDLVQGWLAEERFGESRLVIVTDRAVAVDEVEDVDPAQAPVWGLVRAAQAEHPGRFVLLDAPQGVSIADAVATGEPQLALRDGTTYTPRLQDTESLSLPDSPRWRLDVTEIGTIDNLVLRDDPDSARPLADGEVRVAMRAGGLNFRDVLITLGMYPGDPVIGAEGAGVVMETGPGVTDLAPGDRVMGFIAGSFGPVAITDRRLITTIPDDWTYTQAATVPVVYLTAYYGLIHLADLQPGHKILIHTATGGVGTAATHIARHIGAEPYATAHPTKWPTLHTLGYPTTHIANSRTTHFTQHFPTDFDTILNSLAGPLTDASLTLLKPGGHFLDMGKTDLRDPAEIETHHPGIHYRPYDLAEPTPEHIQEMLTTVVRLFEEGAFEHPQIKSWDVRQAPQAFRFLQQARHVGKLALTLPPTLDPDGTVLITGGTGTLGALIARHLVTRHGARNLLLTSRRGPDAPGAHDLAAELTGLGANVTITACDIADRDALASLLDSIPAEHPLDAVVHTAVVLDDGTIESLTGERIDTALRPKADAAWHLHELTRDLNLSAFVLFSSLSGTLGGPGQGNYAAANTFLDALAHHRRANGLPATSLAWGLWSQTGGTTGPLGATDRARMRRTGVAALSDAEGLALFDAALGSPDATLVPVRLDHTALRAQAEAGTLPAPLRGLVRAPSRRVAQAAAEGASAWTRRVLDLPDTERRDAVVAMVRAHAATVLGHATPESVDPARAFKDLGFDSLTAVELRNRITTATGLRLPATVVFDHPTVAAMADFLLERVLGSGSATATAAPAPVRATTDDPIVIVSTACRYPGDVRTPDDLWRLVAGGTDAITPFPTNRGWDLDALYDPDPEHPGTSYANVGGFLHDADEFDAAFFGISPREATAMDPQQRLLLELAWETVERAGISADTLRGSRTGVFTGVIAQDYGPRHHETPEALEGYLLTGMTSSVASGRLSYTLGLEGPAVTVDTACSSSLVAMHLAIQALRNGECDLALAGGVTLMATPGAFVEFSRQRGLALDGRCKAFAGSADGTGISDGAGLVMLERLSDAERNGHRVLAIVRGSAINQDGASNGLTAPNGPSQERVIQQALANAQLTPADVDAVEAHGTGTSLGDPIEAQALINTYGQDRPEDRPLWLGSIKSNIGHSQAGAGVAGVIKMIEAMRHGVLPQTLHVDEPTPHVDWTQGAVSLLTEPTPWPENGHPRRAGVSSFGISGTNAHLILEQPPAADPTEPIEPTSAPVPWVISAKSEPALQAQTAQLLELIENNPDLDPAQVAYSLATTRTHFDHRAAAIGTTIDDLRHALTNNLIHEKVRTGKTAFLFTGQGAQQHGMGRELYDT</sequence>
<dbReference type="Pfam" id="PF08990">
    <property type="entry name" value="Docking"/>
    <property type="match status" value="1"/>
</dbReference>
<dbReference type="Pfam" id="PF22953">
    <property type="entry name" value="SpnB_Rossmann"/>
    <property type="match status" value="2"/>
</dbReference>
<dbReference type="SMART" id="SM00827">
    <property type="entry name" value="PKS_AT"/>
    <property type="match status" value="2"/>
</dbReference>
<dbReference type="InterPro" id="IPR020806">
    <property type="entry name" value="PKS_PP-bd"/>
</dbReference>
<dbReference type="SUPFAM" id="SSF53901">
    <property type="entry name" value="Thiolase-like"/>
    <property type="match status" value="3"/>
</dbReference>
<dbReference type="Pfam" id="PF13602">
    <property type="entry name" value="ADH_zinc_N_2"/>
    <property type="match status" value="1"/>
</dbReference>
<evidence type="ECO:0000256" key="8">
    <source>
        <dbReference type="ARBA" id="ARBA00023315"/>
    </source>
</evidence>
<evidence type="ECO:0000256" key="3">
    <source>
        <dbReference type="ARBA" id="ARBA00022450"/>
    </source>
</evidence>
<dbReference type="SMART" id="SM00823">
    <property type="entry name" value="PKS_PP"/>
    <property type="match status" value="2"/>
</dbReference>
<dbReference type="Proteomes" id="UP000262882">
    <property type="component" value="Unassembled WGS sequence"/>
</dbReference>
<dbReference type="Gene3D" id="3.10.129.110">
    <property type="entry name" value="Polyketide synthase dehydratase"/>
    <property type="match status" value="2"/>
</dbReference>
<dbReference type="InterPro" id="IPR016039">
    <property type="entry name" value="Thiolase-like"/>
</dbReference>
<dbReference type="InterPro" id="IPR050091">
    <property type="entry name" value="PKS_NRPS_Biosynth_Enz"/>
</dbReference>
<feature type="region of interest" description="N-terminal hotdog fold" evidence="9">
    <location>
        <begin position="927"/>
        <end position="1051"/>
    </location>
</feature>
<dbReference type="SMART" id="SM00826">
    <property type="entry name" value="PKS_DH"/>
    <property type="match status" value="2"/>
</dbReference>
<feature type="active site" description="Proton donor; for dehydratase activity" evidence="9">
    <location>
        <position position="2863"/>
    </location>
</feature>
<dbReference type="InterPro" id="IPR011032">
    <property type="entry name" value="GroES-like_sf"/>
</dbReference>
<dbReference type="SUPFAM" id="SSF50129">
    <property type="entry name" value="GroES-like"/>
    <property type="match status" value="1"/>
</dbReference>
<dbReference type="InterPro" id="IPR020841">
    <property type="entry name" value="PKS_Beta-ketoAc_synthase_dom"/>
</dbReference>
<dbReference type="Pfam" id="PF14765">
    <property type="entry name" value="PS-DH"/>
    <property type="match status" value="2"/>
</dbReference>
<reference evidence="14 15" key="1">
    <citation type="submission" date="2018-08" db="EMBL/GenBank/DDBJ databases">
        <title>Actinomadura spongicola sp. nov., isolated from marine sponge Leucetta chagosensis.</title>
        <authorList>
            <person name="Li L."/>
            <person name="Lin H.W."/>
        </authorList>
    </citation>
    <scope>NUCLEOTIDE SEQUENCE [LARGE SCALE GENOMIC DNA]</scope>
    <source>
        <strain evidence="14 15">LHW52907</strain>
    </source>
</reference>
<evidence type="ECO:0000256" key="1">
    <source>
        <dbReference type="ARBA" id="ARBA00001957"/>
    </source>
</evidence>
<dbReference type="PROSITE" id="PS00012">
    <property type="entry name" value="PHOSPHOPANTETHEINE"/>
    <property type="match status" value="2"/>
</dbReference>
<dbReference type="GO" id="GO:0033068">
    <property type="term" value="P:macrolide biosynthetic process"/>
    <property type="evidence" value="ECO:0007669"/>
    <property type="project" value="UniProtKB-ARBA"/>
</dbReference>
<dbReference type="InterPro" id="IPR016035">
    <property type="entry name" value="Acyl_Trfase/lysoPLipase"/>
</dbReference>
<proteinExistence type="predicted"/>
<evidence type="ECO:0000313" key="14">
    <source>
        <dbReference type="EMBL" id="RFS81056.1"/>
    </source>
</evidence>
<keyword evidence="15" id="KW-1185">Reference proteome</keyword>
<feature type="active site" description="Proton acceptor; for dehydratase activity" evidence="9">
    <location>
        <position position="959"/>
    </location>
</feature>
<dbReference type="Gene3D" id="3.30.70.3290">
    <property type="match status" value="2"/>
</dbReference>
<feature type="region of interest" description="N-terminal hotdog fold" evidence="9">
    <location>
        <begin position="2664"/>
        <end position="2791"/>
    </location>
</feature>
<keyword evidence="5" id="KW-0808">Transferase</keyword>
<accession>A0A372G6R4</accession>
<feature type="domain" description="Carrier" evidence="11">
    <location>
        <begin position="3737"/>
        <end position="3812"/>
    </location>
</feature>
<dbReference type="CDD" id="cd05195">
    <property type="entry name" value="enoyl_red"/>
    <property type="match status" value="1"/>
</dbReference>
<dbReference type="InterPro" id="IPR042104">
    <property type="entry name" value="PKS_dehydratase_sf"/>
</dbReference>
<dbReference type="SUPFAM" id="SSF52151">
    <property type="entry name" value="FabD/lysophospholipase-like"/>
    <property type="match status" value="2"/>
</dbReference>
<dbReference type="InterPro" id="IPR006162">
    <property type="entry name" value="Ppantetheine_attach_site"/>
</dbReference>
<dbReference type="Pfam" id="PF00550">
    <property type="entry name" value="PP-binding"/>
    <property type="match status" value="2"/>
</dbReference>
<dbReference type="CDD" id="cd08956">
    <property type="entry name" value="KR_3_FAS_SDR_x"/>
    <property type="match status" value="2"/>
</dbReference>
<dbReference type="InterPro" id="IPR032821">
    <property type="entry name" value="PKS_assoc"/>
</dbReference>
<comment type="cofactor">
    <cofactor evidence="1">
        <name>pantetheine 4'-phosphate</name>
        <dbReference type="ChEBI" id="CHEBI:47942"/>
    </cofactor>
</comment>
<dbReference type="InterPro" id="IPR057326">
    <property type="entry name" value="KR_dom"/>
</dbReference>
<dbReference type="InterPro" id="IPR049900">
    <property type="entry name" value="PKS_mFAS_DH"/>
</dbReference>
<name>A0A372G6R4_9ACTN</name>
<gene>
    <name evidence="14" type="ORF">D0T12_33955</name>
</gene>
<evidence type="ECO:0000256" key="2">
    <source>
        <dbReference type="ARBA" id="ARBA00004792"/>
    </source>
</evidence>
<dbReference type="PROSITE" id="PS52004">
    <property type="entry name" value="KS3_2"/>
    <property type="match status" value="3"/>
</dbReference>
<keyword evidence="3" id="KW-0596">Phosphopantetheine</keyword>
<evidence type="ECO:0000256" key="10">
    <source>
        <dbReference type="SAM" id="MobiDB-lite"/>
    </source>
</evidence>
<evidence type="ECO:0000256" key="6">
    <source>
        <dbReference type="ARBA" id="ARBA00023194"/>
    </source>
</evidence>
<dbReference type="Pfam" id="PF02801">
    <property type="entry name" value="Ketoacyl-synt_C"/>
    <property type="match status" value="3"/>
</dbReference>
<dbReference type="SUPFAM" id="SSF55048">
    <property type="entry name" value="Probable ACP-binding domain of malonyl-CoA ACP transacylase"/>
    <property type="match status" value="2"/>
</dbReference>
<feature type="domain" description="Carrier" evidence="11">
    <location>
        <begin position="1683"/>
        <end position="1758"/>
    </location>
</feature>
<dbReference type="EMBL" id="QVNQ01000017">
    <property type="protein sequence ID" value="RFS81056.1"/>
    <property type="molecule type" value="Genomic_DNA"/>
</dbReference>
<dbReference type="PROSITE" id="PS50075">
    <property type="entry name" value="CARRIER"/>
    <property type="match status" value="2"/>
</dbReference>
<dbReference type="Pfam" id="PF00698">
    <property type="entry name" value="Acyl_transf_1"/>
    <property type="match status" value="2"/>
</dbReference>
<evidence type="ECO:0000256" key="4">
    <source>
        <dbReference type="ARBA" id="ARBA00022553"/>
    </source>
</evidence>
<dbReference type="InterPro" id="IPR014043">
    <property type="entry name" value="Acyl_transferase_dom"/>
</dbReference>
<dbReference type="InterPro" id="IPR055123">
    <property type="entry name" value="SpnB-like_Rossmann"/>
</dbReference>
<evidence type="ECO:0000259" key="13">
    <source>
        <dbReference type="PROSITE" id="PS52019"/>
    </source>
</evidence>
<comment type="pathway">
    <text evidence="2">Antibiotic biosynthesis.</text>
</comment>
<evidence type="ECO:0000259" key="12">
    <source>
        <dbReference type="PROSITE" id="PS52004"/>
    </source>
</evidence>
<feature type="domain" description="PKS/mFAS DH" evidence="13">
    <location>
        <begin position="927"/>
        <end position="1205"/>
    </location>
</feature>
<dbReference type="GO" id="GO:0004312">
    <property type="term" value="F:fatty acid synthase activity"/>
    <property type="evidence" value="ECO:0007669"/>
    <property type="project" value="TreeGrafter"/>
</dbReference>
<dbReference type="PROSITE" id="PS00606">
    <property type="entry name" value="KS3_1"/>
    <property type="match status" value="2"/>
</dbReference>
<dbReference type="Pfam" id="PF08240">
    <property type="entry name" value="ADH_N"/>
    <property type="match status" value="1"/>
</dbReference>
<dbReference type="InterPro" id="IPR049552">
    <property type="entry name" value="PKS_DH_N"/>
</dbReference>
<feature type="non-terminal residue" evidence="14">
    <location>
        <position position="4373"/>
    </location>
</feature>
<dbReference type="OrthoDB" id="4537517at2"/>
<feature type="domain" description="Ketosynthase family 3 (KS3)" evidence="12">
    <location>
        <begin position="1778"/>
        <end position="2188"/>
    </location>
</feature>
<feature type="domain" description="Ketosynthase family 3 (KS3)" evidence="12">
    <location>
        <begin position="34"/>
        <end position="460"/>
    </location>
</feature>
<dbReference type="InterPro" id="IPR020843">
    <property type="entry name" value="ER"/>
</dbReference>
<dbReference type="InterPro" id="IPR013968">
    <property type="entry name" value="PKS_KR"/>
</dbReference>
<dbReference type="SUPFAM" id="SSF51735">
    <property type="entry name" value="NAD(P)-binding Rossmann-fold domains"/>
    <property type="match status" value="5"/>
</dbReference>
<feature type="region of interest" description="C-terminal hotdog fold" evidence="9">
    <location>
        <begin position="2804"/>
        <end position="2942"/>
    </location>
</feature>
<keyword evidence="6" id="KW-0045">Antibiotic biosynthesis</keyword>
<feature type="region of interest" description="Disordered" evidence="10">
    <location>
        <begin position="2755"/>
        <end position="2809"/>
    </location>
</feature>
<dbReference type="SMART" id="SM01294">
    <property type="entry name" value="PKS_PP_betabranch"/>
    <property type="match status" value="2"/>
</dbReference>
<feature type="compositionally biased region" description="Pro residues" evidence="10">
    <location>
        <begin position="2794"/>
        <end position="2804"/>
    </location>
</feature>
<dbReference type="SMART" id="SM00822">
    <property type="entry name" value="PKS_KR"/>
    <property type="match status" value="2"/>
</dbReference>
<dbReference type="Gene3D" id="3.40.366.10">
    <property type="entry name" value="Malonyl-Coenzyme A Acyl Carrier Protein, domain 2"/>
    <property type="match status" value="3"/>
</dbReference>
<dbReference type="Pfam" id="PF00109">
    <property type="entry name" value="ketoacyl-synt"/>
    <property type="match status" value="3"/>
</dbReference>
<dbReference type="Pfam" id="PF21089">
    <property type="entry name" value="PKS_DH_N"/>
    <property type="match status" value="2"/>
</dbReference>
<dbReference type="InterPro" id="IPR018201">
    <property type="entry name" value="Ketoacyl_synth_AS"/>
</dbReference>
<dbReference type="CDD" id="cd00833">
    <property type="entry name" value="PKS"/>
    <property type="match status" value="3"/>
</dbReference>
<dbReference type="InterPro" id="IPR009081">
    <property type="entry name" value="PP-bd_ACP"/>
</dbReference>
<keyword evidence="4" id="KW-0597">Phosphoprotein</keyword>
<evidence type="ECO:0000256" key="9">
    <source>
        <dbReference type="PROSITE-ProRule" id="PRU01363"/>
    </source>
</evidence>
<dbReference type="Pfam" id="PF16197">
    <property type="entry name" value="KAsynt_C_assoc"/>
    <property type="match status" value="3"/>
</dbReference>
<dbReference type="InterPro" id="IPR015083">
    <property type="entry name" value="NorB/c/GfsB-D-like_docking"/>
</dbReference>
<dbReference type="FunFam" id="3.40.47.10:FF:000019">
    <property type="entry name" value="Polyketide synthase type I"/>
    <property type="match status" value="3"/>
</dbReference>
<dbReference type="Gene3D" id="3.40.50.11460">
    <property type="match status" value="1"/>
</dbReference>
<dbReference type="InterPro" id="IPR014031">
    <property type="entry name" value="Ketoacyl_synth_C"/>
</dbReference>
<dbReference type="PANTHER" id="PTHR43775">
    <property type="entry name" value="FATTY ACID SYNTHASE"/>
    <property type="match status" value="1"/>
</dbReference>
<dbReference type="FunFam" id="1.10.1200.10:FF:000007">
    <property type="entry name" value="Probable polyketide synthase pks17"/>
    <property type="match status" value="2"/>
</dbReference>